<dbReference type="EC" id="2.1.2.9" evidence="1"/>
<dbReference type="SUPFAM" id="SSF53328">
    <property type="entry name" value="Formyltransferase"/>
    <property type="match status" value="1"/>
</dbReference>
<name>A0AAV9XAF0_9PEZI</name>
<evidence type="ECO:0000313" key="4">
    <source>
        <dbReference type="Proteomes" id="UP001365542"/>
    </source>
</evidence>
<dbReference type="InterPro" id="IPR036477">
    <property type="entry name" value="Formyl_transf_N_sf"/>
</dbReference>
<proteinExistence type="predicted"/>
<dbReference type="EMBL" id="JAVHJO010000007">
    <property type="protein sequence ID" value="KAK6538903.1"/>
    <property type="molecule type" value="Genomic_DNA"/>
</dbReference>
<evidence type="ECO:0000259" key="2">
    <source>
        <dbReference type="Pfam" id="PF00551"/>
    </source>
</evidence>
<evidence type="ECO:0000313" key="3">
    <source>
        <dbReference type="EMBL" id="KAK6538903.1"/>
    </source>
</evidence>
<keyword evidence="4" id="KW-1185">Reference proteome</keyword>
<dbReference type="Gene3D" id="3.40.50.12230">
    <property type="match status" value="1"/>
</dbReference>
<dbReference type="GO" id="GO:0004479">
    <property type="term" value="F:methionyl-tRNA formyltransferase activity"/>
    <property type="evidence" value="ECO:0007669"/>
    <property type="project" value="UniProtKB-EC"/>
</dbReference>
<evidence type="ECO:0000256" key="1">
    <source>
        <dbReference type="ARBA" id="ARBA00012261"/>
    </source>
</evidence>
<reference evidence="3 4" key="1">
    <citation type="submission" date="2019-10" db="EMBL/GenBank/DDBJ databases">
        <authorList>
            <person name="Palmer J.M."/>
        </authorList>
    </citation>
    <scope>NUCLEOTIDE SEQUENCE [LARGE SCALE GENOMIC DNA]</scope>
    <source>
        <strain evidence="3 4">TWF694</strain>
    </source>
</reference>
<dbReference type="GO" id="GO:0005739">
    <property type="term" value="C:mitochondrion"/>
    <property type="evidence" value="ECO:0007669"/>
    <property type="project" value="TreeGrafter"/>
</dbReference>
<gene>
    <name evidence="3" type="primary">FMT1</name>
    <name evidence="3" type="ORF">TWF694_010460</name>
</gene>
<accession>A0AAV9XAF0</accession>
<dbReference type="InterPro" id="IPR002376">
    <property type="entry name" value="Formyl_transf_N"/>
</dbReference>
<dbReference type="InterPro" id="IPR041711">
    <property type="entry name" value="Met-tRNA-FMT_N"/>
</dbReference>
<organism evidence="3 4">
    <name type="scientific">Orbilia ellipsospora</name>
    <dbReference type="NCBI Taxonomy" id="2528407"/>
    <lineage>
        <taxon>Eukaryota</taxon>
        <taxon>Fungi</taxon>
        <taxon>Dikarya</taxon>
        <taxon>Ascomycota</taxon>
        <taxon>Pezizomycotina</taxon>
        <taxon>Orbiliomycetes</taxon>
        <taxon>Orbiliales</taxon>
        <taxon>Orbiliaceae</taxon>
        <taxon>Orbilia</taxon>
    </lineage>
</organism>
<dbReference type="Proteomes" id="UP001365542">
    <property type="component" value="Unassembled WGS sequence"/>
</dbReference>
<dbReference type="PANTHER" id="PTHR11138">
    <property type="entry name" value="METHIONYL-TRNA FORMYLTRANSFERASE"/>
    <property type="match status" value="1"/>
</dbReference>
<sequence length="413" mass="46374">MIRHPQRYRRLLQPCMSFTFPRGIHTGASLSNRLKILFCGSDNFSAESLTALQNLKDEHAGQIIESIDVLIKKEKPSGRGLKKRRQNPCQKVAEFYEMPFHTVDGSEGLKTWEFPKPIDLIVAVSFGFFIPARLIEGAKYGGVNVHPSFLPKYWGATPIHHALLKNDKSTGVVIQTLDKRKFDNGRILAKSDPFTISPPDPTIFTPPAACPDSPYDNLSRSLSLIGANLLRQTILNKSYDPAVHANLPEVTTGESKIHAPLLKKNGRCINWGHETAIDVWRRSMVYPGMFCYFQKLVSRDGPLEPPKRAKMNQFRMPTVEEHDKHLKNVAEGTQWVYIPDVKKWENAPKRSGSTALQVGPGEWVCVKDIVVEGKPKRDAKAWRDIDAAQFGFVGVSEAEKFESLSTISNEKEG</sequence>
<dbReference type="PANTHER" id="PTHR11138:SF5">
    <property type="entry name" value="METHIONYL-TRNA FORMYLTRANSFERASE, MITOCHONDRIAL"/>
    <property type="match status" value="1"/>
</dbReference>
<dbReference type="CDD" id="cd08646">
    <property type="entry name" value="FMT_core_Met-tRNA-FMT_N"/>
    <property type="match status" value="1"/>
</dbReference>
<protein>
    <recommendedName>
        <fullName evidence="1">methionyl-tRNA formyltransferase</fullName>
        <ecNumber evidence="1">2.1.2.9</ecNumber>
    </recommendedName>
</protein>
<feature type="domain" description="Formyl transferase N-terminal" evidence="2">
    <location>
        <begin position="35"/>
        <end position="192"/>
    </location>
</feature>
<dbReference type="AlphaFoldDB" id="A0AAV9XAF0"/>
<dbReference type="Pfam" id="PF00551">
    <property type="entry name" value="Formyl_trans_N"/>
    <property type="match status" value="1"/>
</dbReference>
<comment type="caution">
    <text evidence="3">The sequence shown here is derived from an EMBL/GenBank/DDBJ whole genome shotgun (WGS) entry which is preliminary data.</text>
</comment>